<comment type="subcellular location">
    <subcellularLocation>
        <location evidence="1 12">Cytoplasm</location>
    </subcellularLocation>
</comment>
<keyword evidence="18" id="KW-1185">Reference proteome</keyword>
<reference evidence="18" key="1">
    <citation type="submission" date="2018-08" db="EMBL/GenBank/DDBJ databases">
        <authorList>
            <person name="Rodrigo-Torres L."/>
            <person name="Arahal R. D."/>
            <person name="Lucena T."/>
        </authorList>
    </citation>
    <scope>NUCLEOTIDE SEQUENCE [LARGE SCALE GENOMIC DNA]</scope>
    <source>
        <strain evidence="18">CECT 7235</strain>
    </source>
</reference>
<dbReference type="InterPro" id="IPR002300">
    <property type="entry name" value="aa-tRNA-synth_Ia"/>
</dbReference>
<evidence type="ECO:0000259" key="15">
    <source>
        <dbReference type="Pfam" id="PF08264"/>
    </source>
</evidence>
<keyword evidence="9 12" id="KW-0030">Aminoacyl-tRNA synthetase</keyword>
<dbReference type="InterPro" id="IPR019499">
    <property type="entry name" value="Val-tRNA_synth_tRNA-bd"/>
</dbReference>
<dbReference type="Gene3D" id="1.10.287.380">
    <property type="entry name" value="Valyl-tRNA synthetase, C-terminal domain"/>
    <property type="match status" value="1"/>
</dbReference>
<dbReference type="InterPro" id="IPR013155">
    <property type="entry name" value="M/V/L/I-tRNA-synth_anticd-bd"/>
</dbReference>
<feature type="binding site" evidence="12">
    <location>
        <position position="702"/>
    </location>
    <ligand>
        <name>ATP</name>
        <dbReference type="ChEBI" id="CHEBI:30616"/>
    </ligand>
</feature>
<dbReference type="InterPro" id="IPR002303">
    <property type="entry name" value="Valyl-tRNA_ligase"/>
</dbReference>
<comment type="catalytic activity">
    <reaction evidence="10 12">
        <text>tRNA(Val) + L-valine + ATP = L-valyl-tRNA(Val) + AMP + diphosphate</text>
        <dbReference type="Rhea" id="RHEA:10704"/>
        <dbReference type="Rhea" id="RHEA-COMP:9672"/>
        <dbReference type="Rhea" id="RHEA-COMP:9708"/>
        <dbReference type="ChEBI" id="CHEBI:30616"/>
        <dbReference type="ChEBI" id="CHEBI:33019"/>
        <dbReference type="ChEBI" id="CHEBI:57762"/>
        <dbReference type="ChEBI" id="CHEBI:78442"/>
        <dbReference type="ChEBI" id="CHEBI:78537"/>
        <dbReference type="ChEBI" id="CHEBI:456215"/>
        <dbReference type="EC" id="6.1.1.9"/>
    </reaction>
</comment>
<evidence type="ECO:0000256" key="1">
    <source>
        <dbReference type="ARBA" id="ARBA00004496"/>
    </source>
</evidence>
<evidence type="ECO:0000256" key="6">
    <source>
        <dbReference type="ARBA" id="ARBA00022840"/>
    </source>
</evidence>
<dbReference type="InterPro" id="IPR009008">
    <property type="entry name" value="Val/Leu/Ile-tRNA-synth_edit"/>
</dbReference>
<evidence type="ECO:0000256" key="8">
    <source>
        <dbReference type="ARBA" id="ARBA00023054"/>
    </source>
</evidence>
<dbReference type="PRINTS" id="PR00986">
    <property type="entry name" value="TRNASYNTHVAL"/>
</dbReference>
<comment type="domain">
    <text evidence="12">The C-terminal coiled-coil domain is crucial for aminoacylation activity.</text>
</comment>
<dbReference type="Pfam" id="PF00133">
    <property type="entry name" value="tRNA-synt_1"/>
    <property type="match status" value="1"/>
</dbReference>
<evidence type="ECO:0000256" key="10">
    <source>
        <dbReference type="ARBA" id="ARBA00047552"/>
    </source>
</evidence>
<dbReference type="SUPFAM" id="SSF47323">
    <property type="entry name" value="Anticodon-binding domain of a subclass of class I aminoacyl-tRNA synthetases"/>
    <property type="match status" value="1"/>
</dbReference>
<evidence type="ECO:0000256" key="7">
    <source>
        <dbReference type="ARBA" id="ARBA00022917"/>
    </source>
</evidence>
<sequence length="1052" mass="116943">MGMDKTFDAASAEQRIAALWDREGAFKAGANKRRDDSFCVMIPPPNVTGSLHMGHAFNNTLQDILVRWHRMRGFDTLWQPGQDHAGIATQMVVERGLAAEGKKRTDFTREAFLAKVWEWKAQSGGTIINQLQRLGASCDWSRNAFTMSGAPGAPAGEDGNFHDAVIKVFVEMYNKGLIYRGKRLVNWDPHFETAISDLEVENIETDGHMWHFKYPLAGGVTYRYVEKDEDGTVVVDEDRDYISIATTRPETMLGDGAVAVHPSDERYAPIVGKLCEIPVGPKEHRRLIPIITDEYPDPEFGSGAVKITGAHDANDYGVAKRAGIPMYRLMDTRAQMRSDGAPYAEAAAIAGAVARGERDVSEAEADALNLVPDHLRGLDRYEARKAVVAEITSEGLAVMTTPDDPRLGSAAAKPAPAAEPGPPGADQEVPDQVRDALVPLVEAKKIMQPFGDRSKTVIEPMLTDQWFVDAADDRLVGRALDAVRDGRVKIMPESGEKTYFHWLENIEPWCISRQLWWGHQIPVWYGPKVSDEGELIRDESEIFCGVDFEEVKLNAIAFYKDRLGWIDEIEEFDRDKHPHMSEASTANLWNFLKVPETAPRPQPKNWAFAWQERKLRIGRDPDVLDTWFSSGLWPIGTLGWPDQTDELKRFFPTSVLVTGQDILFFWVARMMMMQLAVVGEVPFRDVYLHGLVRDAKGKKMSKSLGNVVDPLEIIDDYGADALRFTNAAMASLGGVLKLDTQRIAGYRNFTTKLWNACRFAEMNGVWEGHSTQAAAPQAQATVNRWIISETAKVRETVDAALDDYRFNDAASALYGFVWGKVCDWYVEFAKPLFDGEDAAETRATMAWVLDQCMILLHPMMPFITEELWGLTGARQKLCAHADWPEYGADLVDDAALREMTWVISLIDAIRSARAQLRVPVGLKLNMVQLDLDDAGRAALSRNMALVMKLARIASLEEVADLPKGSITVAVEGGSFGLPLDGVIDIAAERARLEKSLAKAEKERGGIEGRLKNPKFVASAPEEVVTEARENAALLADEIARLSEAVSRLRELG</sequence>
<keyword evidence="4 12" id="KW-0436">Ligase</keyword>
<evidence type="ECO:0000259" key="16">
    <source>
        <dbReference type="Pfam" id="PF10458"/>
    </source>
</evidence>
<gene>
    <name evidence="12 17" type="primary">valS</name>
    <name evidence="17" type="ORF">ROE7235_00579</name>
</gene>
<evidence type="ECO:0000313" key="17">
    <source>
        <dbReference type="EMBL" id="SUZ30850.1"/>
    </source>
</evidence>
<dbReference type="PANTHER" id="PTHR11946">
    <property type="entry name" value="VALYL-TRNA SYNTHETASES"/>
    <property type="match status" value="1"/>
</dbReference>
<feature type="short sequence motif" description="'KMSKS' region" evidence="12">
    <location>
        <begin position="699"/>
        <end position="703"/>
    </location>
</feature>
<dbReference type="OrthoDB" id="9810365at2"/>
<dbReference type="InterPro" id="IPR001412">
    <property type="entry name" value="aa-tRNA-synth_I_CS"/>
</dbReference>
<dbReference type="PANTHER" id="PTHR11946:SF93">
    <property type="entry name" value="VALINE--TRNA LIGASE, CHLOROPLASTIC_MITOCHONDRIAL 2"/>
    <property type="match status" value="1"/>
</dbReference>
<comment type="subunit">
    <text evidence="2 12">Monomer.</text>
</comment>
<dbReference type="InterPro" id="IPR037118">
    <property type="entry name" value="Val-tRNA_synth_C_sf"/>
</dbReference>
<keyword evidence="3 12" id="KW-0963">Cytoplasm</keyword>
<dbReference type="SUPFAM" id="SSF46589">
    <property type="entry name" value="tRNA-binding arm"/>
    <property type="match status" value="1"/>
</dbReference>
<dbReference type="InterPro" id="IPR010978">
    <property type="entry name" value="tRNA-bd_arm"/>
</dbReference>
<feature type="domain" description="Aminoacyl-tRNA synthetase class Ia" evidence="14">
    <location>
        <begin position="17"/>
        <end position="733"/>
    </location>
</feature>
<dbReference type="CDD" id="cd07962">
    <property type="entry name" value="Anticodon_Ia_Val"/>
    <property type="match status" value="1"/>
</dbReference>
<feature type="coiled-coil region" evidence="12">
    <location>
        <begin position="982"/>
        <end position="1051"/>
    </location>
</feature>
<comment type="similarity">
    <text evidence="11 12">Belongs to the class-I aminoacyl-tRNA synthetase family. ValS type 1 subfamily.</text>
</comment>
<dbReference type="Pfam" id="PF10458">
    <property type="entry name" value="Val_tRNA-synt_C"/>
    <property type="match status" value="1"/>
</dbReference>
<dbReference type="NCBIfam" id="NF004349">
    <property type="entry name" value="PRK05729.1"/>
    <property type="match status" value="1"/>
</dbReference>
<dbReference type="FunFam" id="3.40.50.620:FF:000032">
    <property type="entry name" value="Valine--tRNA ligase"/>
    <property type="match status" value="1"/>
</dbReference>
<feature type="domain" description="Valyl-tRNA synthetase tRNA-binding arm" evidence="16">
    <location>
        <begin position="984"/>
        <end position="1048"/>
    </location>
</feature>
<evidence type="ECO:0000313" key="18">
    <source>
        <dbReference type="Proteomes" id="UP000272908"/>
    </source>
</evidence>
<dbReference type="SUPFAM" id="SSF52374">
    <property type="entry name" value="Nucleotidylyl transferase"/>
    <property type="match status" value="1"/>
</dbReference>
<feature type="short sequence motif" description="'HIGH' region" evidence="12">
    <location>
        <begin position="45"/>
        <end position="55"/>
    </location>
</feature>
<keyword evidence="7 12" id="KW-0648">Protein biosynthesis</keyword>
<dbReference type="RefSeq" id="WP_121093160.1">
    <property type="nucleotide sequence ID" value="NZ_UIHC01000004.1"/>
</dbReference>
<dbReference type="SUPFAM" id="SSF50677">
    <property type="entry name" value="ValRS/IleRS/LeuRS editing domain"/>
    <property type="match status" value="1"/>
</dbReference>
<dbReference type="FunFam" id="1.10.287.380:FF:000001">
    <property type="entry name" value="Valine--tRNA ligase"/>
    <property type="match status" value="1"/>
</dbReference>
<dbReference type="InterPro" id="IPR009080">
    <property type="entry name" value="tRNAsynth_Ia_anticodon-bd"/>
</dbReference>
<keyword evidence="8 12" id="KW-0175">Coiled coil</keyword>
<dbReference type="Gene3D" id="3.90.740.10">
    <property type="entry name" value="Valyl/Leucyl/Isoleucyl-tRNA synthetase, editing domain"/>
    <property type="match status" value="1"/>
</dbReference>
<feature type="domain" description="Methionyl/Valyl/Leucyl/Isoleucyl-tRNA synthetase anticodon-binding" evidence="15">
    <location>
        <begin position="783"/>
        <end position="924"/>
    </location>
</feature>
<evidence type="ECO:0000256" key="2">
    <source>
        <dbReference type="ARBA" id="ARBA00011245"/>
    </source>
</evidence>
<dbReference type="HAMAP" id="MF_02004">
    <property type="entry name" value="Val_tRNA_synth_type1"/>
    <property type="match status" value="1"/>
</dbReference>
<evidence type="ECO:0000256" key="4">
    <source>
        <dbReference type="ARBA" id="ARBA00022598"/>
    </source>
</evidence>
<protein>
    <recommendedName>
        <fullName evidence="12">Valine--tRNA ligase</fullName>
        <ecNumber evidence="12">6.1.1.9</ecNumber>
    </recommendedName>
    <alternativeName>
        <fullName evidence="12">Valyl-tRNA synthetase</fullName>
        <shortName evidence="12">ValRS</shortName>
    </alternativeName>
</protein>
<dbReference type="EMBL" id="UIHC01000004">
    <property type="protein sequence ID" value="SUZ30850.1"/>
    <property type="molecule type" value="Genomic_DNA"/>
</dbReference>
<dbReference type="GO" id="GO:0006438">
    <property type="term" value="P:valyl-tRNA aminoacylation"/>
    <property type="evidence" value="ECO:0007669"/>
    <property type="project" value="UniProtKB-UniRule"/>
</dbReference>
<name>A0A3B0M5Z5_9RHOB</name>
<evidence type="ECO:0000256" key="13">
    <source>
        <dbReference type="SAM" id="MobiDB-lite"/>
    </source>
</evidence>
<comment type="domain">
    <text evidence="12">ValRS has two distinct active sites: one for aminoacylation and one for editing. The misactivated threonine is translocated from the active site to the editing site.</text>
</comment>
<dbReference type="Gene3D" id="1.10.730.10">
    <property type="entry name" value="Isoleucyl-tRNA Synthetase, Domain 1"/>
    <property type="match status" value="1"/>
</dbReference>
<accession>A0A3B0M5Z5</accession>
<dbReference type="InterPro" id="IPR014729">
    <property type="entry name" value="Rossmann-like_a/b/a_fold"/>
</dbReference>
<evidence type="ECO:0000256" key="12">
    <source>
        <dbReference type="HAMAP-Rule" id="MF_02004"/>
    </source>
</evidence>
<evidence type="ECO:0000256" key="3">
    <source>
        <dbReference type="ARBA" id="ARBA00022490"/>
    </source>
</evidence>
<dbReference type="Gene3D" id="3.40.50.620">
    <property type="entry name" value="HUPs"/>
    <property type="match status" value="2"/>
</dbReference>
<evidence type="ECO:0000256" key="11">
    <source>
        <dbReference type="ARBA" id="ARBA00060830"/>
    </source>
</evidence>
<keyword evidence="5 12" id="KW-0547">Nucleotide-binding</keyword>
<dbReference type="GO" id="GO:0005524">
    <property type="term" value="F:ATP binding"/>
    <property type="evidence" value="ECO:0007669"/>
    <property type="project" value="UniProtKB-UniRule"/>
</dbReference>
<dbReference type="Proteomes" id="UP000272908">
    <property type="component" value="Unassembled WGS sequence"/>
</dbReference>
<dbReference type="AlphaFoldDB" id="A0A3B0M5Z5"/>
<dbReference type="PROSITE" id="PS00178">
    <property type="entry name" value="AA_TRNA_LIGASE_I"/>
    <property type="match status" value="1"/>
</dbReference>
<evidence type="ECO:0000256" key="5">
    <source>
        <dbReference type="ARBA" id="ARBA00022741"/>
    </source>
</evidence>
<dbReference type="Pfam" id="PF08264">
    <property type="entry name" value="Anticodon_1"/>
    <property type="match status" value="1"/>
</dbReference>
<dbReference type="GO" id="GO:0002161">
    <property type="term" value="F:aminoacyl-tRNA deacylase activity"/>
    <property type="evidence" value="ECO:0007669"/>
    <property type="project" value="InterPro"/>
</dbReference>
<dbReference type="InterPro" id="IPR033705">
    <property type="entry name" value="Anticodon_Ia_Val"/>
</dbReference>
<dbReference type="EC" id="6.1.1.9" evidence="12"/>
<evidence type="ECO:0000256" key="9">
    <source>
        <dbReference type="ARBA" id="ARBA00023146"/>
    </source>
</evidence>
<keyword evidence="6 12" id="KW-0067">ATP-binding</keyword>
<dbReference type="GO" id="GO:0005829">
    <property type="term" value="C:cytosol"/>
    <property type="evidence" value="ECO:0007669"/>
    <property type="project" value="TreeGrafter"/>
</dbReference>
<proteinExistence type="inferred from homology"/>
<organism evidence="17 18">
    <name type="scientific">Roseinatronobacter ekhonensis</name>
    <dbReference type="NCBI Taxonomy" id="254356"/>
    <lineage>
        <taxon>Bacteria</taxon>
        <taxon>Pseudomonadati</taxon>
        <taxon>Pseudomonadota</taxon>
        <taxon>Alphaproteobacteria</taxon>
        <taxon>Rhodobacterales</taxon>
        <taxon>Paracoccaceae</taxon>
        <taxon>Roseinatronobacter</taxon>
    </lineage>
</organism>
<evidence type="ECO:0000259" key="14">
    <source>
        <dbReference type="Pfam" id="PF00133"/>
    </source>
</evidence>
<comment type="function">
    <text evidence="12">Catalyzes the attachment of valine to tRNA(Val). As ValRS can inadvertently accommodate and process structurally similar amino acids such as threonine, to avoid such errors, it has a 'posttransfer' editing activity that hydrolyzes mischarged Thr-tRNA(Val) in a tRNA-dependent manner.</text>
</comment>
<feature type="region of interest" description="Disordered" evidence="13">
    <location>
        <begin position="399"/>
        <end position="429"/>
    </location>
</feature>
<dbReference type="GO" id="GO:0004832">
    <property type="term" value="F:valine-tRNA ligase activity"/>
    <property type="evidence" value="ECO:0007669"/>
    <property type="project" value="UniProtKB-UniRule"/>
</dbReference>